<keyword evidence="10" id="KW-0732">Signal</keyword>
<dbReference type="InterPro" id="IPR056168">
    <property type="entry name" value="TPR_IF140/IFT172/WDR19"/>
</dbReference>
<keyword evidence="9" id="KW-0472">Membrane</keyword>
<sequence length="1901" mass="213940">MLFFFLSISNIRLIHYFFLNVFNVERKRNVGVSPQVWVNSAMAVFFDHPLNVNLEGAFTHTVWHPKDQMLAVGILFDDDSGGGVFIFNEVGELVEIDPLKRSYTVSVLEWHPTKLILGIAWKDSSIYIWNLESKDWSQTQSLHKASVTALQWSSFGTRIASGDEAGMVFVWKIDSKGRPLAKPLCQENLPEPIHQIILQPPENPDSYVEVRNLVRAAVSGDQKALDMFDWKEGKNDMKFASFFGLSESVNFFLGGASGGVYHLLESGDCIQLFSVESQIMKLMFYTEKNILVTLTSNLMLSQHTIEKGQQTREIMRVKLSGKPEDPNVVWAGKGILAMATGENVLRMFDLDHEENYLLSLENHPGYVSNEQILCVDYCKKKGIVAAGTQMGNVAMWKYSSFTPPTVSQKVDGETKWKLQSPISVNGPVRHLMWSLPKNLLCVNLWSSALILSENVMCFCFNKQISVVQMSPTTISIEVFTNGKKQTVKCEMKVKGIYTTKDALAVWNGKQIHVYEYSADNSYVKPVANFGTDSMNVCIFEQSILVIEQFAVKVKTFQGTVKQVLEFTEIDGQPICMDISEHFMAVATANGIIRLFDLSKRKIRPHAVPKSLKGLIPDLGYISSIKCSCTGNQVSILCVKGDGSPDSKLYIWDVESDNVQFFNFATGWGEQDENSPRSSEEDEDGSPMSDANRSKSRAAKDVSGRYPISHFWDPKEQRLLCCEAKLIHKEPEMSKPGSPKSNDNDSNDSFGMVEIMIVSLFSTTDNGILIQENISLQEPYKYLIGIEVPYYYLLKSSSEEESNFSNDINKKDGHVSSLVAQLTMRDFIGLESSDKNTQDAMMDFSFHLAIGNMDEAFKAIKLIKSESVWENMAKMCVKTQRLDVAKVCLGKMGHAQGVRALNRVMAEPELEARVAMLALHLNMVEDAERLFKSCKRFDLLNNFYQNCAEWKNALEVAELHDRVHLRSTYHTFAKHLEAKGSTSTAIENYKKAETHVYEVPRMLYNNPVQLQEYIQKSKDKALYKWYAQYLESIGDLKQTIQYYEIAQDYLSLVRVFCFQGEITKACEICNESGDRAACYQLARQYEMQGDIKQAINFFTRSETYGNAIRLCKEHGFEDQILNLALLGQPEDMVEAARYFEQKPGMEGNAVMLYHKRFVNGNKMKENNVSLNPFDFDNLHSNISLSLMLFPCLSHAISFSLSLSRAVLSLSCCSHSLSLSLSYCYLVLFSLSLSLVLFSLSLSLVLFSLSLSLALLTLSLSRALLLSLSLVLFSLSLLLFSSLSCSSPLSLSLVLFSLSLSLSRALLTLISLSLSCSSPLSLSLTLFSLSLSLSSHSLSLSAPPLSLSLSVLFSLSLSCSSLSLSLVLFSLSFSRALLTLFYSVVLFSPSHAFLSLSCSSLSCSFSLSLVLFLSLACSFSLSLLYTFSLSHALLSLSCALFLSLSCSLSHILVNPLCLCFQYFGLPHDYFLSSASFLLQMCPMNCSLAGNFSKALELSFNSKQFGALQTISAELDERADPELLERCAEFFLENSQYDKAVEHLAMAKKYWDAIKLVVEQNIPMTTELAEKLTPSKGPNEANNTERLKILEAIGKICTHQGEYHMATKKFTQSGNRVKAMKCLLKSGDTEKISFFATVSRQKEIYIMAANYLQSLDWMKDPEIMKNIVTFYTKGKAMDSLAAFYDMCAQAEIDEYQNYEKSLGALGEAYKCLQKALEGDSDCSPVQKRMDDLKQKIILIRKFVNARKIYADNPDDAVKQCLSLLEEPDLDISVRVGDVYAFLIEHYACQEKWNAAYNHIEELMGKVPNANITYYVSPKTVELTYQQLGMAVRLSRTLLPRTLLVRKEFEFLSKKQIHLIFRFSLSFLFAFFFLSFLFTFFSLFFLFFSSSFLFSFLFLSGCKNL</sequence>
<dbReference type="GO" id="GO:0030991">
    <property type="term" value="C:intraciliary transport particle A"/>
    <property type="evidence" value="ECO:0007669"/>
    <property type="project" value="TreeGrafter"/>
</dbReference>
<feature type="domain" description="IFT140 first beta-propeller" evidence="11">
    <location>
        <begin position="43"/>
        <end position="454"/>
    </location>
</feature>
<feature type="signal peptide" evidence="10">
    <location>
        <begin position="1"/>
        <end position="16"/>
    </location>
</feature>
<keyword evidence="4" id="KW-0802">TPR repeat</keyword>
<feature type="repeat" description="WD" evidence="7">
    <location>
        <begin position="140"/>
        <end position="175"/>
    </location>
</feature>
<evidence type="ECO:0000256" key="2">
    <source>
        <dbReference type="ARBA" id="ARBA00022574"/>
    </source>
</evidence>
<evidence type="ECO:0000256" key="5">
    <source>
        <dbReference type="ARBA" id="ARBA00023069"/>
    </source>
</evidence>
<dbReference type="Gene3D" id="1.25.40.470">
    <property type="match status" value="2"/>
</dbReference>
<keyword evidence="9" id="KW-1133">Transmembrane helix</keyword>
<dbReference type="EMBL" id="CAHIKZ030004150">
    <property type="protein sequence ID" value="CAE1307905.1"/>
    <property type="molecule type" value="Genomic_DNA"/>
</dbReference>
<evidence type="ECO:0000313" key="15">
    <source>
        <dbReference type="EMBL" id="CAE1307905.1"/>
    </source>
</evidence>
<dbReference type="InterPro" id="IPR036322">
    <property type="entry name" value="WD40_repeat_dom_sf"/>
</dbReference>
<dbReference type="Gene3D" id="2.130.10.10">
    <property type="entry name" value="YVTN repeat-like/Quinoprotein amine dehydrogenase"/>
    <property type="match status" value="2"/>
</dbReference>
<dbReference type="FunFam" id="1.25.40.470:FF:000011">
    <property type="entry name" value="Intraflagellar transport protein 140"/>
    <property type="match status" value="1"/>
</dbReference>
<feature type="transmembrane region" description="Helical" evidence="9">
    <location>
        <begin position="1343"/>
        <end position="1367"/>
    </location>
</feature>
<evidence type="ECO:0000256" key="7">
    <source>
        <dbReference type="PROSITE-ProRule" id="PRU00221"/>
    </source>
</evidence>
<evidence type="ECO:0000256" key="6">
    <source>
        <dbReference type="ARBA" id="ARBA00023273"/>
    </source>
</evidence>
<keyword evidence="2 7" id="KW-0853">WD repeat</keyword>
<evidence type="ECO:0000259" key="14">
    <source>
        <dbReference type="Pfam" id="PF24762"/>
    </source>
</evidence>
<feature type="domain" description="IFT140 second beta-propeller" evidence="12">
    <location>
        <begin position="462"/>
        <end position="794"/>
    </location>
</feature>
<keyword evidence="6" id="KW-0966">Cell projection</keyword>
<dbReference type="SUPFAM" id="SSF51004">
    <property type="entry name" value="C-terminal (heme d1) domain of cytochrome cd1-nitrite reductase"/>
    <property type="match status" value="1"/>
</dbReference>
<feature type="domain" description="IF140 C-terminal TPR" evidence="13">
    <location>
        <begin position="1675"/>
        <end position="1799"/>
    </location>
</feature>
<evidence type="ECO:0000256" key="8">
    <source>
        <dbReference type="SAM" id="MobiDB-lite"/>
    </source>
</evidence>
<keyword evidence="5" id="KW-0969">Cilium</keyword>
<keyword evidence="16" id="KW-1185">Reference proteome</keyword>
<dbReference type="OrthoDB" id="10258787at2759"/>
<dbReference type="Pfam" id="PF24762">
    <property type="entry name" value="TPR_IF140-IFT172"/>
    <property type="match status" value="2"/>
</dbReference>
<dbReference type="Pfam" id="PF23383">
    <property type="entry name" value="Beta-prop_IFT140_1st"/>
    <property type="match status" value="1"/>
</dbReference>
<comment type="caution">
    <text evidence="15">The sequence shown here is derived from an EMBL/GenBank/DDBJ whole genome shotgun (WGS) entry which is preliminary data.</text>
</comment>
<feature type="transmembrane region" description="Helical" evidence="9">
    <location>
        <begin position="1374"/>
        <end position="1392"/>
    </location>
</feature>
<evidence type="ECO:0000259" key="12">
    <source>
        <dbReference type="Pfam" id="PF23385"/>
    </source>
</evidence>
<dbReference type="InterPro" id="IPR056156">
    <property type="entry name" value="TPR_IF140_C"/>
</dbReference>
<feature type="domain" description="IF140/IFT172/WDR19 TPR" evidence="14">
    <location>
        <begin position="1485"/>
        <end position="1667"/>
    </location>
</feature>
<feature type="transmembrane region" description="Helical" evidence="9">
    <location>
        <begin position="1880"/>
        <end position="1898"/>
    </location>
</feature>
<dbReference type="SUPFAM" id="SSF50978">
    <property type="entry name" value="WD40 repeat-like"/>
    <property type="match status" value="1"/>
</dbReference>
<dbReference type="InterPro" id="IPR001680">
    <property type="entry name" value="WD40_rpt"/>
</dbReference>
<keyword evidence="9" id="KW-0812">Transmembrane</keyword>
<evidence type="ECO:0000256" key="3">
    <source>
        <dbReference type="ARBA" id="ARBA00022737"/>
    </source>
</evidence>
<reference evidence="15" key="1">
    <citation type="submission" date="2021-01" db="EMBL/GenBank/DDBJ databases">
        <authorList>
            <person name="Li R."/>
            <person name="Bekaert M."/>
        </authorList>
    </citation>
    <scope>NUCLEOTIDE SEQUENCE</scope>
    <source>
        <strain evidence="15">Farmed</strain>
    </source>
</reference>
<dbReference type="SMART" id="SM00320">
    <property type="entry name" value="WD40"/>
    <property type="match status" value="4"/>
</dbReference>
<dbReference type="InterPro" id="IPR056154">
    <property type="entry name" value="Beta-prop_IFT140_1st"/>
</dbReference>
<dbReference type="PANTHER" id="PTHR15722">
    <property type="entry name" value="IFT140/172-RELATED"/>
    <property type="match status" value="1"/>
</dbReference>
<evidence type="ECO:0000313" key="16">
    <source>
        <dbReference type="Proteomes" id="UP000597762"/>
    </source>
</evidence>
<feature type="transmembrane region" description="Helical" evidence="9">
    <location>
        <begin position="1437"/>
        <end position="1461"/>
    </location>
</feature>
<evidence type="ECO:0000256" key="10">
    <source>
        <dbReference type="SAM" id="SignalP"/>
    </source>
</evidence>
<protein>
    <submittedName>
        <fullName evidence="15">IFT140</fullName>
    </submittedName>
</protein>
<evidence type="ECO:0000256" key="9">
    <source>
        <dbReference type="SAM" id="Phobius"/>
    </source>
</evidence>
<keyword evidence="3" id="KW-0677">Repeat</keyword>
<evidence type="ECO:0000256" key="4">
    <source>
        <dbReference type="ARBA" id="ARBA00022803"/>
    </source>
</evidence>
<dbReference type="Proteomes" id="UP000597762">
    <property type="component" value="Unassembled WGS sequence"/>
</dbReference>
<dbReference type="SUPFAM" id="SSF48452">
    <property type="entry name" value="TPR-like"/>
    <property type="match status" value="1"/>
</dbReference>
<dbReference type="Pfam" id="PF23385">
    <property type="entry name" value="Beta-prop_IFT140_2nd"/>
    <property type="match status" value="1"/>
</dbReference>
<name>A0A812DRB7_ACAPH</name>
<dbReference type="InterPro" id="IPR011048">
    <property type="entry name" value="Haem_d1_sf"/>
</dbReference>
<dbReference type="Pfam" id="PF24760">
    <property type="entry name" value="TPR_IF140_C"/>
    <property type="match status" value="1"/>
</dbReference>
<dbReference type="InterPro" id="IPR056155">
    <property type="entry name" value="Beta-prop_IFT140_2nd"/>
</dbReference>
<dbReference type="GO" id="GO:0035721">
    <property type="term" value="P:intraciliary retrograde transport"/>
    <property type="evidence" value="ECO:0007669"/>
    <property type="project" value="TreeGrafter"/>
</dbReference>
<proteinExistence type="predicted"/>
<evidence type="ECO:0000259" key="13">
    <source>
        <dbReference type="Pfam" id="PF24760"/>
    </source>
</evidence>
<organism evidence="15 16">
    <name type="scientific">Acanthosepion pharaonis</name>
    <name type="common">Pharaoh cuttlefish</name>
    <name type="synonym">Sepia pharaonis</name>
    <dbReference type="NCBI Taxonomy" id="158019"/>
    <lineage>
        <taxon>Eukaryota</taxon>
        <taxon>Metazoa</taxon>
        <taxon>Spiralia</taxon>
        <taxon>Lophotrochozoa</taxon>
        <taxon>Mollusca</taxon>
        <taxon>Cephalopoda</taxon>
        <taxon>Coleoidea</taxon>
        <taxon>Decapodiformes</taxon>
        <taxon>Sepiida</taxon>
        <taxon>Sepiina</taxon>
        <taxon>Sepiidae</taxon>
        <taxon>Acanthosepion</taxon>
    </lineage>
</organism>
<dbReference type="PROSITE" id="PS50082">
    <property type="entry name" value="WD_REPEATS_2"/>
    <property type="match status" value="1"/>
</dbReference>
<evidence type="ECO:0000256" key="1">
    <source>
        <dbReference type="ARBA" id="ARBA00004138"/>
    </source>
</evidence>
<dbReference type="GO" id="GO:0036064">
    <property type="term" value="C:ciliary basal body"/>
    <property type="evidence" value="ECO:0007669"/>
    <property type="project" value="TreeGrafter"/>
</dbReference>
<feature type="transmembrane region" description="Helical" evidence="9">
    <location>
        <begin position="1206"/>
        <end position="1227"/>
    </location>
</feature>
<dbReference type="InterPro" id="IPR015943">
    <property type="entry name" value="WD40/YVTN_repeat-like_dom_sf"/>
</dbReference>
<comment type="subcellular location">
    <subcellularLocation>
        <location evidence="1">Cell projection</location>
        <location evidence="1">Cilium</location>
    </subcellularLocation>
</comment>
<feature type="transmembrane region" description="Helical" evidence="9">
    <location>
        <begin position="1287"/>
        <end position="1305"/>
    </location>
</feature>
<feature type="transmembrane region" description="Helical" evidence="9">
    <location>
        <begin position="1233"/>
        <end position="1254"/>
    </location>
</feature>
<feature type="region of interest" description="Disordered" evidence="8">
    <location>
        <begin position="667"/>
        <end position="700"/>
    </location>
</feature>
<feature type="transmembrane region" description="Helical" evidence="9">
    <location>
        <begin position="1404"/>
        <end position="1425"/>
    </location>
</feature>
<dbReference type="GO" id="GO:0005930">
    <property type="term" value="C:axoneme"/>
    <property type="evidence" value="ECO:0007669"/>
    <property type="project" value="TreeGrafter"/>
</dbReference>
<dbReference type="InterPro" id="IPR011990">
    <property type="entry name" value="TPR-like_helical_dom_sf"/>
</dbReference>
<evidence type="ECO:0000259" key="11">
    <source>
        <dbReference type="Pfam" id="PF23383"/>
    </source>
</evidence>
<gene>
    <name evidence="15" type="ORF">SPHA_59874</name>
</gene>
<feature type="chain" id="PRO_5032593428" evidence="10">
    <location>
        <begin position="17"/>
        <end position="1901"/>
    </location>
</feature>
<dbReference type="PANTHER" id="PTHR15722:SF7">
    <property type="entry name" value="INTRAFLAGELLAR TRANSPORT PROTEIN 140 HOMOLOG"/>
    <property type="match status" value="1"/>
</dbReference>
<accession>A0A812DRB7</accession>
<feature type="domain" description="IF140/IFT172/WDR19 TPR" evidence="14">
    <location>
        <begin position="850"/>
        <end position="1155"/>
    </location>
</feature>